<dbReference type="InterPro" id="IPR008927">
    <property type="entry name" value="6-PGluconate_DH-like_C_sf"/>
</dbReference>
<evidence type="ECO:0000313" key="6">
    <source>
        <dbReference type="Proteomes" id="UP000738431"/>
    </source>
</evidence>
<organism evidence="5 6">
    <name type="scientific">Actomonas aquatica</name>
    <dbReference type="NCBI Taxonomy" id="2866162"/>
    <lineage>
        <taxon>Bacteria</taxon>
        <taxon>Pseudomonadati</taxon>
        <taxon>Verrucomicrobiota</taxon>
        <taxon>Opitutia</taxon>
        <taxon>Opitutales</taxon>
        <taxon>Opitutaceae</taxon>
        <taxon>Actomonas</taxon>
    </lineage>
</organism>
<dbReference type="InterPro" id="IPR015815">
    <property type="entry name" value="HIBADH-related"/>
</dbReference>
<keyword evidence="6" id="KW-1185">Reference proteome</keyword>
<evidence type="ECO:0000313" key="5">
    <source>
        <dbReference type="EMBL" id="WRQ87394.1"/>
    </source>
</evidence>
<dbReference type="Gene3D" id="3.40.50.720">
    <property type="entry name" value="NAD(P)-binding Rossmann-like Domain"/>
    <property type="match status" value="1"/>
</dbReference>
<dbReference type="Pfam" id="PF03446">
    <property type="entry name" value="NAD_binding_2"/>
    <property type="match status" value="1"/>
</dbReference>
<dbReference type="InterPro" id="IPR006115">
    <property type="entry name" value="6PGDH_NADP-bd"/>
</dbReference>
<dbReference type="SUPFAM" id="SSF48179">
    <property type="entry name" value="6-phosphogluconate dehydrogenase C-terminal domain-like"/>
    <property type="match status" value="1"/>
</dbReference>
<dbReference type="Proteomes" id="UP000738431">
    <property type="component" value="Chromosome"/>
</dbReference>
<dbReference type="PANTHER" id="PTHR43580:SF2">
    <property type="entry name" value="CYTOKINE-LIKE NUCLEAR FACTOR N-PAC"/>
    <property type="match status" value="1"/>
</dbReference>
<dbReference type="InterPro" id="IPR013328">
    <property type="entry name" value="6PGD_dom2"/>
</dbReference>
<proteinExistence type="predicted"/>
<dbReference type="InterPro" id="IPR051265">
    <property type="entry name" value="HIBADH-related_NP60_sf"/>
</dbReference>
<keyword evidence="2" id="KW-0520">NAD</keyword>
<dbReference type="EMBL" id="CP139781">
    <property type="protein sequence ID" value="WRQ87394.1"/>
    <property type="molecule type" value="Genomic_DNA"/>
</dbReference>
<dbReference type="PANTHER" id="PTHR43580">
    <property type="entry name" value="OXIDOREDUCTASE GLYR1-RELATED"/>
    <property type="match status" value="1"/>
</dbReference>
<gene>
    <name evidence="5" type="ORF">K1X11_021485</name>
</gene>
<reference evidence="5 6" key="1">
    <citation type="submission" date="2021-08" db="EMBL/GenBank/DDBJ databases">
        <authorList>
            <person name="Zhang D."/>
            <person name="Zhang A."/>
            <person name="Wang L."/>
        </authorList>
    </citation>
    <scope>NUCLEOTIDE SEQUENCE [LARGE SCALE GENOMIC DNA]</scope>
    <source>
        <strain evidence="5 6">WL0086</strain>
    </source>
</reference>
<evidence type="ECO:0000259" key="3">
    <source>
        <dbReference type="Pfam" id="PF03446"/>
    </source>
</evidence>
<protein>
    <submittedName>
        <fullName evidence="5">NAD(P)-dependent oxidoreductase</fullName>
        <ecNumber evidence="5">1.1.-.-</ecNumber>
    </submittedName>
</protein>
<evidence type="ECO:0000259" key="4">
    <source>
        <dbReference type="Pfam" id="PF14833"/>
    </source>
</evidence>
<sequence length="284" mass="30558">MSSSSNTTPSIGVLGLGIIGGTWARHYHDAGRLAGAWNRTAKPDFPQWQDEPAAVTRAADVVQIVVADPPAVQSVIDAILPELGPGKTVIQSSTIDPDSSDKFKVAVIATGARYLEAPFTGSKPAAEAKQSVYYLGGTTELCDELDPLLALGSAHRIRIGDNRQACTLKLAMNLRVSVQMQVLAESLEMCRRSGIDDDTYFGALKPNITYSGLDKLKEPQLRHADFAPLFSVKHMHKDMRLAASMDSTADLELLKTIRTQLAAAENAGFGDEDFAALAKLFMKA</sequence>
<dbReference type="PIRSF" id="PIRSF000103">
    <property type="entry name" value="HIBADH"/>
    <property type="match status" value="1"/>
</dbReference>
<name>A0ABZ1C731_9BACT</name>
<dbReference type="EC" id="1.1.-.-" evidence="5"/>
<dbReference type="GO" id="GO:0016491">
    <property type="term" value="F:oxidoreductase activity"/>
    <property type="evidence" value="ECO:0007669"/>
    <property type="project" value="UniProtKB-KW"/>
</dbReference>
<dbReference type="SUPFAM" id="SSF51735">
    <property type="entry name" value="NAD(P)-binding Rossmann-fold domains"/>
    <property type="match status" value="1"/>
</dbReference>
<reference evidence="5 6" key="2">
    <citation type="submission" date="2023-12" db="EMBL/GenBank/DDBJ databases">
        <title>Description of an unclassified Opitutus bacterium of Verrucomicrobiota.</title>
        <authorList>
            <person name="Zhang D.-F."/>
        </authorList>
    </citation>
    <scope>NUCLEOTIDE SEQUENCE [LARGE SCALE GENOMIC DNA]</scope>
    <source>
        <strain evidence="5 6">WL0086</strain>
    </source>
</reference>
<evidence type="ECO:0000256" key="1">
    <source>
        <dbReference type="ARBA" id="ARBA00023002"/>
    </source>
</evidence>
<feature type="domain" description="3-hydroxyisobutyrate dehydrogenase-like NAD-binding" evidence="4">
    <location>
        <begin position="166"/>
        <end position="280"/>
    </location>
</feature>
<feature type="domain" description="6-phosphogluconate dehydrogenase NADP-binding" evidence="3">
    <location>
        <begin position="10"/>
        <end position="153"/>
    </location>
</feature>
<dbReference type="Gene3D" id="1.10.1040.10">
    <property type="entry name" value="N-(1-d-carboxylethyl)-l-norvaline Dehydrogenase, domain 2"/>
    <property type="match status" value="1"/>
</dbReference>
<dbReference type="InterPro" id="IPR036291">
    <property type="entry name" value="NAD(P)-bd_dom_sf"/>
</dbReference>
<dbReference type="Pfam" id="PF14833">
    <property type="entry name" value="NAD_binding_11"/>
    <property type="match status" value="1"/>
</dbReference>
<evidence type="ECO:0000256" key="2">
    <source>
        <dbReference type="ARBA" id="ARBA00023027"/>
    </source>
</evidence>
<keyword evidence="1 5" id="KW-0560">Oxidoreductase</keyword>
<dbReference type="RefSeq" id="WP_221030442.1">
    <property type="nucleotide sequence ID" value="NZ_CP139781.1"/>
</dbReference>
<accession>A0ABZ1C731</accession>
<dbReference type="InterPro" id="IPR029154">
    <property type="entry name" value="HIBADH-like_NADP-bd"/>
</dbReference>